<protein>
    <submittedName>
        <fullName evidence="1">DUF4303 domain-containing protein</fullName>
    </submittedName>
</protein>
<evidence type="ECO:0000313" key="2">
    <source>
        <dbReference type="Proteomes" id="UP000819052"/>
    </source>
</evidence>
<comment type="caution">
    <text evidence="1">The sequence shown here is derived from an EMBL/GenBank/DDBJ whole genome shotgun (WGS) entry which is preliminary data.</text>
</comment>
<keyword evidence="2" id="KW-1185">Reference proteome</keyword>
<evidence type="ECO:0000313" key="1">
    <source>
        <dbReference type="EMBL" id="NHZ41599.1"/>
    </source>
</evidence>
<dbReference type="Proteomes" id="UP000819052">
    <property type="component" value="Unassembled WGS sequence"/>
</dbReference>
<dbReference type="Pfam" id="PF14136">
    <property type="entry name" value="DUF4303"/>
    <property type="match status" value="1"/>
</dbReference>
<reference evidence="1 2" key="1">
    <citation type="submission" date="2019-09" db="EMBL/GenBank/DDBJ databases">
        <title>Taxonomy of Antarctic Massilia spp.: description of Massilia rubra sp. nov., Massilia aquatica sp. nov., Massilia mucilaginosa sp. nov., Massilia frigida sp. nov. isolated from streams, lakes and regoliths.</title>
        <authorList>
            <person name="Holochova P."/>
            <person name="Sedlacek I."/>
            <person name="Kralova S."/>
            <person name="Maslanova I."/>
            <person name="Busse H.-J."/>
            <person name="Stankova E."/>
            <person name="Vrbovska V."/>
            <person name="Kovarovic V."/>
            <person name="Bartak M."/>
            <person name="Svec P."/>
            <person name="Pantucek R."/>
        </authorList>
    </citation>
    <scope>NUCLEOTIDE SEQUENCE [LARGE SCALE GENOMIC DNA]</scope>
    <source>
        <strain evidence="1 2">CCM 8693</strain>
    </source>
</reference>
<sequence>MSMPSAAEMSSAIEIATRSALEQLFNTVPESFYYCVLITTGEGLAPCLAAWSWEALERAAGQSDAQARQWLQWSWGDSPYLAYGDEFFGPVKDLFLKRDAMMRLRTDEESARELDVRLACMAKALANLDAQGLFGSGERRSAILISAEVSPPDYTNTERAVLLNPAGALLDDWLRDCAEPPPV</sequence>
<dbReference type="InterPro" id="IPR025409">
    <property type="entry name" value="DUF4303"/>
</dbReference>
<organism evidence="1 2">
    <name type="scientific">Massilia aquatica</name>
    <dbReference type="NCBI Taxonomy" id="2609000"/>
    <lineage>
        <taxon>Bacteria</taxon>
        <taxon>Pseudomonadati</taxon>
        <taxon>Pseudomonadota</taxon>
        <taxon>Betaproteobacteria</taxon>
        <taxon>Burkholderiales</taxon>
        <taxon>Oxalobacteraceae</taxon>
        <taxon>Telluria group</taxon>
        <taxon>Massilia</taxon>
    </lineage>
</organism>
<proteinExistence type="predicted"/>
<dbReference type="EMBL" id="VVIW01000008">
    <property type="protein sequence ID" value="NHZ41599.1"/>
    <property type="molecule type" value="Genomic_DNA"/>
</dbReference>
<name>A0ABX0MDG4_9BURK</name>
<accession>A0ABX0MDG4</accession>
<gene>
    <name evidence="1" type="ORF">F1609_15735</name>
</gene>